<keyword evidence="6" id="KW-0732">Signal</keyword>
<proteinExistence type="inferred from homology"/>
<gene>
    <name evidence="7" type="ORF">CERSUDRAFT_96125</name>
</gene>
<comment type="subcellular location">
    <subcellularLocation>
        <location evidence="1 6">Secreted</location>
        <location evidence="1 6">Cell wall</location>
    </subcellularLocation>
</comment>
<dbReference type="SMART" id="SM00075">
    <property type="entry name" value="HYDRO"/>
    <property type="match status" value="1"/>
</dbReference>
<comment type="similarity">
    <text evidence="2 6">Belongs to the fungal hydrophobin family.</text>
</comment>
<evidence type="ECO:0000256" key="3">
    <source>
        <dbReference type="ARBA" id="ARBA00022512"/>
    </source>
</evidence>
<reference evidence="7 8" key="1">
    <citation type="journal article" date="2012" name="Proc. Natl. Acad. Sci. U.S.A.">
        <title>Comparative genomics of Ceriporiopsis subvermispora and Phanerochaete chrysosporium provide insight into selective ligninolysis.</title>
        <authorList>
            <person name="Fernandez-Fueyo E."/>
            <person name="Ruiz-Duenas F.J."/>
            <person name="Ferreira P."/>
            <person name="Floudas D."/>
            <person name="Hibbett D.S."/>
            <person name="Canessa P."/>
            <person name="Larrondo L.F."/>
            <person name="James T.Y."/>
            <person name="Seelenfreund D."/>
            <person name="Lobos S."/>
            <person name="Polanco R."/>
            <person name="Tello M."/>
            <person name="Honda Y."/>
            <person name="Watanabe T."/>
            <person name="Watanabe T."/>
            <person name="Ryu J.S."/>
            <person name="Kubicek C.P."/>
            <person name="Schmoll M."/>
            <person name="Gaskell J."/>
            <person name="Hammel K.E."/>
            <person name="St John F.J."/>
            <person name="Vanden Wymelenberg A."/>
            <person name="Sabat G."/>
            <person name="Splinter BonDurant S."/>
            <person name="Syed K."/>
            <person name="Yadav J.S."/>
            <person name="Doddapaneni H."/>
            <person name="Subramanian V."/>
            <person name="Lavin J.L."/>
            <person name="Oguiza J.A."/>
            <person name="Perez G."/>
            <person name="Pisabarro A.G."/>
            <person name="Ramirez L."/>
            <person name="Santoyo F."/>
            <person name="Master E."/>
            <person name="Coutinho P.M."/>
            <person name="Henrissat B."/>
            <person name="Lombard V."/>
            <person name="Magnuson J.K."/>
            <person name="Kuees U."/>
            <person name="Hori C."/>
            <person name="Igarashi K."/>
            <person name="Samejima M."/>
            <person name="Held B.W."/>
            <person name="Barry K.W."/>
            <person name="LaButti K.M."/>
            <person name="Lapidus A."/>
            <person name="Lindquist E.A."/>
            <person name="Lucas S.M."/>
            <person name="Riley R."/>
            <person name="Salamov A.A."/>
            <person name="Hoffmeister D."/>
            <person name="Schwenk D."/>
            <person name="Hadar Y."/>
            <person name="Yarden O."/>
            <person name="de Vries R.P."/>
            <person name="Wiebenga A."/>
            <person name="Stenlid J."/>
            <person name="Eastwood D."/>
            <person name="Grigoriev I.V."/>
            <person name="Berka R.M."/>
            <person name="Blanchette R.A."/>
            <person name="Kersten P."/>
            <person name="Martinez A.T."/>
            <person name="Vicuna R."/>
            <person name="Cullen D."/>
        </authorList>
    </citation>
    <scope>NUCLEOTIDE SEQUENCE [LARGE SCALE GENOMIC DNA]</scope>
    <source>
        <strain evidence="7 8">B</strain>
    </source>
</reference>
<evidence type="ECO:0000313" key="7">
    <source>
        <dbReference type="EMBL" id="EMD35900.1"/>
    </source>
</evidence>
<protein>
    <recommendedName>
        <fullName evidence="6">Hydrophobin</fullName>
    </recommendedName>
</protein>
<feature type="chain" id="PRO_5013988906" description="Hydrophobin" evidence="6">
    <location>
        <begin position="22"/>
        <end position="111"/>
    </location>
</feature>
<dbReference type="Proteomes" id="UP000016930">
    <property type="component" value="Unassembled WGS sequence"/>
</dbReference>
<feature type="signal peptide" evidence="6">
    <location>
        <begin position="1"/>
        <end position="21"/>
    </location>
</feature>
<dbReference type="EMBL" id="KB445799">
    <property type="protein sequence ID" value="EMD35900.1"/>
    <property type="molecule type" value="Genomic_DNA"/>
</dbReference>
<dbReference type="OrthoDB" id="4225815at2759"/>
<evidence type="ECO:0000256" key="2">
    <source>
        <dbReference type="ARBA" id="ARBA00010446"/>
    </source>
</evidence>
<keyword evidence="5 6" id="KW-1015">Disulfide bond</keyword>
<evidence type="ECO:0000256" key="5">
    <source>
        <dbReference type="ARBA" id="ARBA00023157"/>
    </source>
</evidence>
<evidence type="ECO:0000256" key="6">
    <source>
        <dbReference type="RuleBase" id="RU365009"/>
    </source>
</evidence>
<evidence type="ECO:0000313" key="8">
    <source>
        <dbReference type="Proteomes" id="UP000016930"/>
    </source>
</evidence>
<dbReference type="CDD" id="cd23507">
    <property type="entry name" value="hydrophobin_I"/>
    <property type="match status" value="1"/>
</dbReference>
<organism evidence="7 8">
    <name type="scientific">Ceriporiopsis subvermispora (strain B)</name>
    <name type="common">White-rot fungus</name>
    <name type="synonym">Gelatoporia subvermispora</name>
    <dbReference type="NCBI Taxonomy" id="914234"/>
    <lineage>
        <taxon>Eukaryota</taxon>
        <taxon>Fungi</taxon>
        <taxon>Dikarya</taxon>
        <taxon>Basidiomycota</taxon>
        <taxon>Agaricomycotina</taxon>
        <taxon>Agaricomycetes</taxon>
        <taxon>Polyporales</taxon>
        <taxon>Gelatoporiaceae</taxon>
        <taxon>Gelatoporia</taxon>
    </lineage>
</organism>
<evidence type="ECO:0000256" key="4">
    <source>
        <dbReference type="ARBA" id="ARBA00022525"/>
    </source>
</evidence>
<dbReference type="AlphaFoldDB" id="M2QV02"/>
<dbReference type="HOGENOM" id="CLU_105134_2_0_1"/>
<keyword evidence="4 6" id="KW-0964">Secreted</keyword>
<name>M2QV02_CERS8</name>
<keyword evidence="8" id="KW-1185">Reference proteome</keyword>
<dbReference type="GO" id="GO:0005199">
    <property type="term" value="F:structural constituent of cell wall"/>
    <property type="evidence" value="ECO:0007669"/>
    <property type="project" value="InterPro"/>
</dbReference>
<keyword evidence="3 6" id="KW-0134">Cell wall</keyword>
<dbReference type="GO" id="GO:0009277">
    <property type="term" value="C:fungal-type cell wall"/>
    <property type="evidence" value="ECO:0007669"/>
    <property type="project" value="InterPro"/>
</dbReference>
<accession>M2QV02</accession>
<dbReference type="STRING" id="914234.M2QV02"/>
<evidence type="ECO:0000256" key="1">
    <source>
        <dbReference type="ARBA" id="ARBA00004191"/>
    </source>
</evidence>
<sequence length="111" mass="11127">MFALKSAVAAALLAAPALVVALPQSSGSECQPAQVQCCDTMAPGDSDHMRAVGKALKMNVDESKWYGTGCSQSGLLGLGGGTSCTTSPMCCEGNDFGGLIGLGCLPISIDL</sequence>
<dbReference type="InterPro" id="IPR001338">
    <property type="entry name" value="Class_I_Hydrophobin"/>
</dbReference>
<dbReference type="Pfam" id="PF01185">
    <property type="entry name" value="Hydrophobin"/>
    <property type="match status" value="1"/>
</dbReference>